<dbReference type="Proteomes" id="UP000051530">
    <property type="component" value="Unassembled WGS sequence"/>
</dbReference>
<evidence type="ECO:0000313" key="1">
    <source>
        <dbReference type="EMBL" id="KRH92599.1"/>
    </source>
</evidence>
<accession>A0A0R0M0R1</accession>
<proteinExistence type="predicted"/>
<dbReference type="VEuPathDB" id="MicrosporidiaDB:M153_4127000180"/>
<protein>
    <submittedName>
        <fullName evidence="1">Uncharacterized protein</fullName>
    </submittedName>
</protein>
<dbReference type="AlphaFoldDB" id="A0A0R0M0R1"/>
<dbReference type="EMBL" id="LGUB01000806">
    <property type="protein sequence ID" value="KRH92599.1"/>
    <property type="molecule type" value="Genomic_DNA"/>
</dbReference>
<evidence type="ECO:0000313" key="2">
    <source>
        <dbReference type="Proteomes" id="UP000051530"/>
    </source>
</evidence>
<reference evidence="1 2" key="1">
    <citation type="submission" date="2015-07" db="EMBL/GenBank/DDBJ databases">
        <title>The genome of Pseudoloma neurophilia, a relevant intracellular parasite of the zebrafish.</title>
        <authorList>
            <person name="Ndikumana S."/>
            <person name="Pelin A."/>
            <person name="Sanders J."/>
            <person name="Corradi N."/>
        </authorList>
    </citation>
    <scope>NUCLEOTIDE SEQUENCE [LARGE SCALE GENOMIC DNA]</scope>
    <source>
        <strain evidence="1 2">MK1</strain>
    </source>
</reference>
<organism evidence="1 2">
    <name type="scientific">Pseudoloma neurophilia</name>
    <dbReference type="NCBI Taxonomy" id="146866"/>
    <lineage>
        <taxon>Eukaryota</taxon>
        <taxon>Fungi</taxon>
        <taxon>Fungi incertae sedis</taxon>
        <taxon>Microsporidia</taxon>
        <taxon>Pseudoloma</taxon>
    </lineage>
</organism>
<keyword evidence="2" id="KW-1185">Reference proteome</keyword>
<gene>
    <name evidence="1" type="ORF">M153_4127000180</name>
</gene>
<sequence length="82" mass="9538">MKGCHEKFSFLTKFMSMIFLWPPFSKTSQFHFNENLSLNSIRAVNSLSSQFHFNENLSLNSIRAVNSLSGQFHFNENLSLNF</sequence>
<comment type="caution">
    <text evidence="1">The sequence shown here is derived from an EMBL/GenBank/DDBJ whole genome shotgun (WGS) entry which is preliminary data.</text>
</comment>
<name>A0A0R0M0R1_9MICR</name>